<evidence type="ECO:0000313" key="6">
    <source>
        <dbReference type="Proteomes" id="UP000185478"/>
    </source>
</evidence>
<keyword evidence="6" id="KW-1185">Reference proteome</keyword>
<accession>A0A1L7CHM8</accession>
<dbReference type="SMART" id="SM00345">
    <property type="entry name" value="HTH_GNTR"/>
    <property type="match status" value="1"/>
</dbReference>
<sequence>MAVIHQTTKLDYALNQLGTEIVSGVLPAGATFTLATICERFDISRTVAREVMRALEQLNLVKSSRRIGLKVLPRSHWSVFDEAIIEWRLRTPGERDHQLRSLTSLRLAVEPQAARGMAHHGTDEQIEQLLELSNRLHNLGAAGRANSMEFLKADVDFHTLILTCSGNEMFAALAPTVTTVLIGRTELGIQPHHLPETVLTGHDALAHAIAVRNPDRAERCARMLLDEVRDALDLT</sequence>
<dbReference type="PROSITE" id="PS50949">
    <property type="entry name" value="HTH_GNTR"/>
    <property type="match status" value="1"/>
</dbReference>
<keyword evidence="1" id="KW-0805">Transcription regulation</keyword>
<dbReference type="GO" id="GO:0003677">
    <property type="term" value="F:DNA binding"/>
    <property type="evidence" value="ECO:0007669"/>
    <property type="project" value="UniProtKB-KW"/>
</dbReference>
<keyword evidence="2" id="KW-0238">DNA-binding</keyword>
<dbReference type="SUPFAM" id="SSF48008">
    <property type="entry name" value="GntR ligand-binding domain-like"/>
    <property type="match status" value="1"/>
</dbReference>
<proteinExistence type="predicted"/>
<dbReference type="RefSeq" id="WP_075727338.1">
    <property type="nucleotide sequence ID" value="NZ_CP009245.1"/>
</dbReference>
<evidence type="ECO:0000256" key="3">
    <source>
        <dbReference type="ARBA" id="ARBA00023163"/>
    </source>
</evidence>
<feature type="domain" description="HTH gntR-type" evidence="4">
    <location>
        <begin position="7"/>
        <end position="74"/>
    </location>
</feature>
<dbReference type="AlphaFoldDB" id="A0A1L7CHM8"/>
<dbReference type="InterPro" id="IPR036390">
    <property type="entry name" value="WH_DNA-bd_sf"/>
</dbReference>
<dbReference type="InterPro" id="IPR036388">
    <property type="entry name" value="WH-like_DNA-bd_sf"/>
</dbReference>
<dbReference type="STRING" id="1431546.CAQU_10175"/>
<organism evidence="5 6">
    <name type="scientific">Corynebacterium aquilae DSM 44791</name>
    <dbReference type="NCBI Taxonomy" id="1431546"/>
    <lineage>
        <taxon>Bacteria</taxon>
        <taxon>Bacillati</taxon>
        <taxon>Actinomycetota</taxon>
        <taxon>Actinomycetes</taxon>
        <taxon>Mycobacteriales</taxon>
        <taxon>Corynebacteriaceae</taxon>
        <taxon>Corynebacterium</taxon>
    </lineage>
</organism>
<dbReference type="InterPro" id="IPR008920">
    <property type="entry name" value="TF_FadR/GntR_C"/>
</dbReference>
<dbReference type="Pfam" id="PF00392">
    <property type="entry name" value="GntR"/>
    <property type="match status" value="1"/>
</dbReference>
<dbReference type="GO" id="GO:0003700">
    <property type="term" value="F:DNA-binding transcription factor activity"/>
    <property type="evidence" value="ECO:0007669"/>
    <property type="project" value="InterPro"/>
</dbReference>
<dbReference type="InterPro" id="IPR000524">
    <property type="entry name" value="Tscrpt_reg_HTH_GntR"/>
</dbReference>
<dbReference type="PANTHER" id="PTHR43537">
    <property type="entry name" value="TRANSCRIPTIONAL REGULATOR, GNTR FAMILY"/>
    <property type="match status" value="1"/>
</dbReference>
<gene>
    <name evidence="5" type="ORF">CAQU_10175</name>
</gene>
<dbReference type="PANTHER" id="PTHR43537:SF44">
    <property type="entry name" value="GNTR FAMILY REGULATORY PROTEIN"/>
    <property type="match status" value="1"/>
</dbReference>
<dbReference type="Gene3D" id="1.20.120.530">
    <property type="entry name" value="GntR ligand-binding domain-like"/>
    <property type="match status" value="1"/>
</dbReference>
<dbReference type="SUPFAM" id="SSF46785">
    <property type="entry name" value="Winged helix' DNA-binding domain"/>
    <property type="match status" value="1"/>
</dbReference>
<evidence type="ECO:0000256" key="1">
    <source>
        <dbReference type="ARBA" id="ARBA00023015"/>
    </source>
</evidence>
<dbReference type="SMART" id="SM00895">
    <property type="entry name" value="FCD"/>
    <property type="match status" value="1"/>
</dbReference>
<keyword evidence="3" id="KW-0804">Transcription</keyword>
<dbReference type="Pfam" id="PF07729">
    <property type="entry name" value="FCD"/>
    <property type="match status" value="1"/>
</dbReference>
<dbReference type="InterPro" id="IPR011711">
    <property type="entry name" value="GntR_C"/>
</dbReference>
<dbReference type="EMBL" id="CP009245">
    <property type="protein sequence ID" value="APT85361.1"/>
    <property type="molecule type" value="Genomic_DNA"/>
</dbReference>
<dbReference type="Gene3D" id="1.10.10.10">
    <property type="entry name" value="Winged helix-like DNA-binding domain superfamily/Winged helix DNA-binding domain"/>
    <property type="match status" value="1"/>
</dbReference>
<dbReference type="Proteomes" id="UP000185478">
    <property type="component" value="Chromosome"/>
</dbReference>
<dbReference type="KEGG" id="caqu:CAQU_10175"/>
<protein>
    <submittedName>
        <fullName evidence="5">Transcriptional regulator</fullName>
    </submittedName>
</protein>
<evidence type="ECO:0000256" key="2">
    <source>
        <dbReference type="ARBA" id="ARBA00023125"/>
    </source>
</evidence>
<name>A0A1L7CHM8_9CORY</name>
<evidence type="ECO:0000313" key="5">
    <source>
        <dbReference type="EMBL" id="APT85361.1"/>
    </source>
</evidence>
<evidence type="ECO:0000259" key="4">
    <source>
        <dbReference type="PROSITE" id="PS50949"/>
    </source>
</evidence>
<reference evidence="5 6" key="1">
    <citation type="submission" date="2014-08" db="EMBL/GenBank/DDBJ databases">
        <title>Complete genome sequence of Corynebacterium aquilae S-613T(T) (=DSM 44791(T)), isolated from the choana of a healthy golden eagle.</title>
        <authorList>
            <person name="Ruckert C."/>
            <person name="Albersmeier A."/>
            <person name="Winkler A."/>
            <person name="Kalinowski J."/>
        </authorList>
    </citation>
    <scope>NUCLEOTIDE SEQUENCE [LARGE SCALE GENOMIC DNA]</scope>
    <source>
        <strain evidence="5 6">S-613</strain>
    </source>
</reference>